<evidence type="ECO:0000313" key="4">
    <source>
        <dbReference type="Proteomes" id="UP000756387"/>
    </source>
</evidence>
<sequence>MTSAQPSWLHGTEPGRQVVALGFALVLSAVAVDYLLGGELSLFFDLCFVTLCLYLAVRVELPSLHLAAILPPVLMLTVLVMLGVVAPQAVARPEDGVVQTVVTGLTHHSVALVAGWALALIAFEGRRRGAFSDWGREEG</sequence>
<feature type="transmembrane region" description="Helical" evidence="1">
    <location>
        <begin position="66"/>
        <end position="85"/>
    </location>
</feature>
<reference evidence="3 4" key="1">
    <citation type="submission" date="2020-10" db="EMBL/GenBank/DDBJ databases">
        <title>Nocardioides sp. isolated from sludge.</title>
        <authorList>
            <person name="Zhang X."/>
        </authorList>
    </citation>
    <scope>NUCLEOTIDE SEQUENCE [LARGE SCALE GENOMIC DNA]</scope>
    <source>
        <strain evidence="3 4">Y6</strain>
    </source>
</reference>
<dbReference type="Proteomes" id="UP000756387">
    <property type="component" value="Unassembled WGS sequence"/>
</dbReference>
<organism evidence="3 4">
    <name type="scientific">Nocardioides malaquae</name>
    <dbReference type="NCBI Taxonomy" id="2773426"/>
    <lineage>
        <taxon>Bacteria</taxon>
        <taxon>Bacillati</taxon>
        <taxon>Actinomycetota</taxon>
        <taxon>Actinomycetes</taxon>
        <taxon>Propionibacteriales</taxon>
        <taxon>Nocardioidaceae</taxon>
        <taxon>Nocardioides</taxon>
    </lineage>
</organism>
<dbReference type="Pfam" id="PF20177">
    <property type="entry name" value="DUF6542"/>
    <property type="match status" value="1"/>
</dbReference>
<evidence type="ECO:0000313" key="3">
    <source>
        <dbReference type="EMBL" id="MBE7323894.1"/>
    </source>
</evidence>
<dbReference type="EMBL" id="JADCSA010000003">
    <property type="protein sequence ID" value="MBE7323894.1"/>
    <property type="molecule type" value="Genomic_DNA"/>
</dbReference>
<dbReference type="InterPro" id="IPR046672">
    <property type="entry name" value="DUF6542"/>
</dbReference>
<feature type="domain" description="DUF6542" evidence="2">
    <location>
        <begin position="14"/>
        <end position="121"/>
    </location>
</feature>
<dbReference type="RefSeq" id="WP_193637209.1">
    <property type="nucleotide sequence ID" value="NZ_JADCSA010000003.1"/>
</dbReference>
<name>A0ABR9RQP8_9ACTN</name>
<keyword evidence="4" id="KW-1185">Reference proteome</keyword>
<evidence type="ECO:0000259" key="2">
    <source>
        <dbReference type="Pfam" id="PF20177"/>
    </source>
</evidence>
<comment type="caution">
    <text evidence="3">The sequence shown here is derived from an EMBL/GenBank/DDBJ whole genome shotgun (WGS) entry which is preliminary data.</text>
</comment>
<feature type="transmembrane region" description="Helical" evidence="1">
    <location>
        <begin position="105"/>
        <end position="123"/>
    </location>
</feature>
<evidence type="ECO:0000256" key="1">
    <source>
        <dbReference type="SAM" id="Phobius"/>
    </source>
</evidence>
<keyword evidence="1" id="KW-1133">Transmembrane helix</keyword>
<keyword evidence="1" id="KW-0472">Membrane</keyword>
<gene>
    <name evidence="3" type="ORF">IEQ44_04425</name>
</gene>
<accession>A0ABR9RQP8</accession>
<proteinExistence type="predicted"/>
<keyword evidence="1" id="KW-0812">Transmembrane</keyword>
<protein>
    <recommendedName>
        <fullName evidence="2">DUF6542 domain-containing protein</fullName>
    </recommendedName>
</protein>
<feature type="transmembrane region" description="Helical" evidence="1">
    <location>
        <begin position="42"/>
        <end position="59"/>
    </location>
</feature>